<evidence type="ECO:0000256" key="3">
    <source>
        <dbReference type="ARBA" id="ARBA00022490"/>
    </source>
</evidence>
<dbReference type="Pfam" id="PF07986">
    <property type="entry name" value="TBCC"/>
    <property type="match status" value="1"/>
</dbReference>
<dbReference type="PANTHER" id="PTHR15139:SF0">
    <property type="entry name" value="TUBULIN-SPECIFIC CHAPERONE C"/>
    <property type="match status" value="1"/>
</dbReference>
<evidence type="ECO:0000256" key="2">
    <source>
        <dbReference type="ARBA" id="ARBA00008848"/>
    </source>
</evidence>
<evidence type="ECO:0000256" key="6">
    <source>
        <dbReference type="SAM" id="MobiDB-lite"/>
    </source>
</evidence>
<evidence type="ECO:0000259" key="7">
    <source>
        <dbReference type="PROSITE" id="PS51329"/>
    </source>
</evidence>
<name>A0A2S4PWS7_9PEZI</name>
<comment type="similarity">
    <text evidence="2">Belongs to the TBCC family.</text>
</comment>
<comment type="subunit">
    <text evidence="5">Supercomplex made of cofactors A to E. Cofactors A and D function by capturing and stabilizing tubulin in a quasi-native conformation. Cofactor E binds to the cofactor D-tubulin complex; interaction with cofactor C then causes the release of tubulin polypeptides that are committed to the native state.</text>
</comment>
<dbReference type="Proteomes" id="UP000237438">
    <property type="component" value="Unassembled WGS sequence"/>
</dbReference>
<evidence type="ECO:0000313" key="9">
    <source>
        <dbReference type="Proteomes" id="UP000237438"/>
    </source>
</evidence>
<protein>
    <recommendedName>
        <fullName evidence="7">C-CAP/cofactor C-like domain-containing protein</fullName>
    </recommendedName>
</protein>
<dbReference type="GO" id="GO:0005737">
    <property type="term" value="C:cytoplasm"/>
    <property type="evidence" value="ECO:0007669"/>
    <property type="project" value="UniProtKB-SubCell"/>
</dbReference>
<dbReference type="STRING" id="225359.A0A2S4PWS7"/>
<organism evidence="8 9">
    <name type="scientific">Erysiphe pulchra</name>
    <dbReference type="NCBI Taxonomy" id="225359"/>
    <lineage>
        <taxon>Eukaryota</taxon>
        <taxon>Fungi</taxon>
        <taxon>Dikarya</taxon>
        <taxon>Ascomycota</taxon>
        <taxon>Pezizomycotina</taxon>
        <taxon>Leotiomycetes</taxon>
        <taxon>Erysiphales</taxon>
        <taxon>Erysiphaceae</taxon>
        <taxon>Erysiphe</taxon>
    </lineage>
</organism>
<reference evidence="8 9" key="1">
    <citation type="submission" date="2017-10" db="EMBL/GenBank/DDBJ databases">
        <title>Development of genomic resources for the powdery mildew, Erysiphe pulchra.</title>
        <authorList>
            <person name="Wadl P.A."/>
            <person name="Mack B.M."/>
            <person name="Moore G."/>
            <person name="Beltz S.B."/>
        </authorList>
    </citation>
    <scope>NUCLEOTIDE SEQUENCE [LARGE SCALE GENOMIC DNA]</scope>
    <source>
        <strain evidence="8">Cflorida</strain>
    </source>
</reference>
<evidence type="ECO:0000256" key="5">
    <source>
        <dbReference type="ARBA" id="ARBA00026055"/>
    </source>
</evidence>
<dbReference type="EMBL" id="PEDP01000316">
    <property type="protein sequence ID" value="POS86500.1"/>
    <property type="molecule type" value="Genomic_DNA"/>
</dbReference>
<dbReference type="InterPro" id="IPR016098">
    <property type="entry name" value="CAP/MinC_C"/>
</dbReference>
<dbReference type="Gene3D" id="2.160.20.70">
    <property type="match status" value="1"/>
</dbReference>
<dbReference type="AlphaFoldDB" id="A0A2S4PWS7"/>
<evidence type="ECO:0000313" key="8">
    <source>
        <dbReference type="EMBL" id="POS86500.1"/>
    </source>
</evidence>
<dbReference type="PROSITE" id="PS51329">
    <property type="entry name" value="C_CAP_COFACTOR_C"/>
    <property type="match status" value="1"/>
</dbReference>
<proteinExistence type="inferred from homology"/>
<keyword evidence="4" id="KW-0007">Acetylation</keyword>
<dbReference type="OrthoDB" id="194775at2759"/>
<feature type="compositionally biased region" description="Polar residues" evidence="6">
    <location>
        <begin position="144"/>
        <end position="169"/>
    </location>
</feature>
<dbReference type="GO" id="GO:0007021">
    <property type="term" value="P:tubulin complex assembly"/>
    <property type="evidence" value="ECO:0007669"/>
    <property type="project" value="TreeGrafter"/>
</dbReference>
<dbReference type="InterPro" id="IPR038397">
    <property type="entry name" value="TBCC_N_sf"/>
</dbReference>
<dbReference type="GO" id="GO:0007023">
    <property type="term" value="P:post-chaperonin tubulin folding pathway"/>
    <property type="evidence" value="ECO:0007669"/>
    <property type="project" value="InterPro"/>
</dbReference>
<keyword evidence="9" id="KW-1185">Reference proteome</keyword>
<dbReference type="InterPro" id="IPR031925">
    <property type="entry name" value="TBCC_N"/>
</dbReference>
<dbReference type="Gene3D" id="1.20.58.1250">
    <property type="entry name" value="Tubulin Binding Cofactor C, N-terminal domain"/>
    <property type="match status" value="1"/>
</dbReference>
<dbReference type="InterPro" id="IPR027684">
    <property type="entry name" value="TBCC"/>
</dbReference>
<feature type="region of interest" description="Disordered" evidence="6">
    <location>
        <begin position="123"/>
        <end position="175"/>
    </location>
</feature>
<comment type="subcellular location">
    <subcellularLocation>
        <location evidence="1">Cytoplasm</location>
    </subcellularLocation>
</comment>
<feature type="domain" description="C-CAP/cofactor C-like" evidence="7">
    <location>
        <begin position="213"/>
        <end position="327"/>
    </location>
</feature>
<dbReference type="GO" id="GO:0015631">
    <property type="term" value="F:tubulin binding"/>
    <property type="evidence" value="ECO:0007669"/>
    <property type="project" value="InterPro"/>
</dbReference>
<sequence>MADGGDQHTISSPSRRRRISISNRDQFHQYFLQQCDQLLEQISGLHEYSLVAGERQDAIEHVLGGITELSNYIADGSDQISSYDKRIYSDGIKNLQESLRERQSSIAPNSKFQFKSRLKNECATSSKSAEGSTSAELKVDPAQELQSPSPTKASCNVSSTRSLNESDSLSGLPANPKNYEEICKEAGGVRKPSFSQPTKIHLTDHENMHIIQPPPASQATSTGAITKLRGSVVDILVITDVRNCLIVGGQVAGATHITNAIESIIAVSAGQIRLHDCEDVKIYLYCINRPIIENCKDIQVAPLPKCYLDPSQDLSANKWDQVEDFNWQKTEHSPNWKILPEEERLVERIWTNVVPGEIGDGLVDTKRKTGLK</sequence>
<dbReference type="InterPro" id="IPR012945">
    <property type="entry name" value="Tubulin-bd_cofactor_C_dom"/>
</dbReference>
<evidence type="ECO:0000256" key="1">
    <source>
        <dbReference type="ARBA" id="ARBA00004496"/>
    </source>
</evidence>
<gene>
    <name evidence="8" type="ORF">EPUL_001142</name>
</gene>
<dbReference type="InterPro" id="IPR017901">
    <property type="entry name" value="C-CAP_CF_C-like"/>
</dbReference>
<feature type="compositionally biased region" description="Polar residues" evidence="6">
    <location>
        <begin position="123"/>
        <end position="135"/>
    </location>
</feature>
<dbReference type="PANTHER" id="PTHR15139">
    <property type="entry name" value="TUBULIN FOLDING COFACTOR C"/>
    <property type="match status" value="1"/>
</dbReference>
<evidence type="ECO:0000256" key="4">
    <source>
        <dbReference type="ARBA" id="ARBA00022990"/>
    </source>
</evidence>
<accession>A0A2S4PWS7</accession>
<dbReference type="Pfam" id="PF16752">
    <property type="entry name" value="TBCC_N"/>
    <property type="match status" value="1"/>
</dbReference>
<comment type="caution">
    <text evidence="8">The sequence shown here is derived from an EMBL/GenBank/DDBJ whole genome shotgun (WGS) entry which is preliminary data.</text>
</comment>
<keyword evidence="3" id="KW-0963">Cytoplasm</keyword>